<proteinExistence type="predicted"/>
<dbReference type="Proteomes" id="UP000033649">
    <property type="component" value="Unassembled WGS sequence"/>
</dbReference>
<dbReference type="OrthoDB" id="7325800at2"/>
<evidence type="ECO:0000256" key="3">
    <source>
        <dbReference type="ARBA" id="ARBA00023163"/>
    </source>
</evidence>
<dbReference type="PATRIC" id="fig|429727.3.peg.3307"/>
<dbReference type="PANTHER" id="PTHR30146">
    <property type="entry name" value="LACI-RELATED TRANSCRIPTIONAL REPRESSOR"/>
    <property type="match status" value="1"/>
</dbReference>
<dbReference type="CDD" id="cd01392">
    <property type="entry name" value="HTH_LacI"/>
    <property type="match status" value="1"/>
</dbReference>
<evidence type="ECO:0000313" key="5">
    <source>
        <dbReference type="EMBL" id="KKB08102.1"/>
    </source>
</evidence>
<dbReference type="EMBL" id="JZEY01000061">
    <property type="protein sequence ID" value="KKB08102.1"/>
    <property type="molecule type" value="Genomic_DNA"/>
</dbReference>
<dbReference type="InterPro" id="IPR010982">
    <property type="entry name" value="Lambda_DNA-bd_dom_sf"/>
</dbReference>
<dbReference type="AlphaFoldDB" id="A0A0F5FIS4"/>
<evidence type="ECO:0000256" key="1">
    <source>
        <dbReference type="ARBA" id="ARBA00023015"/>
    </source>
</evidence>
<dbReference type="PROSITE" id="PS50932">
    <property type="entry name" value="HTH_LACI_2"/>
    <property type="match status" value="1"/>
</dbReference>
<dbReference type="InterPro" id="IPR028082">
    <property type="entry name" value="Peripla_BP_I"/>
</dbReference>
<evidence type="ECO:0000313" key="6">
    <source>
        <dbReference type="Proteomes" id="UP000033649"/>
    </source>
</evidence>
<dbReference type="SUPFAM" id="SSF53822">
    <property type="entry name" value="Periplasmic binding protein-like I"/>
    <property type="match status" value="1"/>
</dbReference>
<dbReference type="SMART" id="SM00354">
    <property type="entry name" value="HTH_LACI"/>
    <property type="match status" value="1"/>
</dbReference>
<name>A0A0F5FIS4_9HYPH</name>
<reference evidence="5 6" key="1">
    <citation type="submission" date="2015-03" db="EMBL/GenBank/DDBJ databases">
        <authorList>
            <person name="Hassan Y."/>
            <person name="Lepp D."/>
            <person name="Li X.-Z."/>
            <person name="Zhou T."/>
        </authorList>
    </citation>
    <scope>NUCLEOTIDE SEQUENCE [LARGE SCALE GENOMIC DNA]</scope>
    <source>
        <strain evidence="5 6">IPL18</strain>
    </source>
</reference>
<dbReference type="RefSeq" id="WP_046106131.1">
    <property type="nucleotide sequence ID" value="NZ_JZEY01000061.1"/>
</dbReference>
<dbReference type="Pfam" id="PF13377">
    <property type="entry name" value="Peripla_BP_3"/>
    <property type="match status" value="1"/>
</dbReference>
<dbReference type="SUPFAM" id="SSF47413">
    <property type="entry name" value="lambda repressor-like DNA-binding domains"/>
    <property type="match status" value="1"/>
</dbReference>
<sequence length="326" mass="35505">MKKVTLQDIADKLGVSKFAVSRALSGKDGVSEETRLRIEGKALEMGYLRAADMIPAQKVIQIVFAEHDPVNSELWMQMQNGIQFEAAAAGYQLHTHWAPDAERAQAIALSGVGIILVGQHGTEIVSALGASGRAMVRLGWVLPLEQTDQVSGADHEAGNAVGQYLLARGHKRVGFVHGSRVLRGRMERLFGLREALLADDDASVCEIQFNADNPFAQSFLGLKAEGDMPTALFCSHDSLGVFVVSELHRLGYRVPEDVSVIGYGDFAAATQISPMLTTLRLPGGDMGIAALRLLLERMDADRRQLPPRRLMLVPELIERDSVADLR</sequence>
<dbReference type="STRING" id="429727.VE26_16155"/>
<dbReference type="Gene3D" id="3.40.50.2300">
    <property type="match status" value="2"/>
</dbReference>
<dbReference type="Pfam" id="PF00356">
    <property type="entry name" value="LacI"/>
    <property type="match status" value="1"/>
</dbReference>
<dbReference type="InterPro" id="IPR046335">
    <property type="entry name" value="LacI/GalR-like_sensor"/>
</dbReference>
<dbReference type="GO" id="GO:0000976">
    <property type="term" value="F:transcription cis-regulatory region binding"/>
    <property type="evidence" value="ECO:0007669"/>
    <property type="project" value="TreeGrafter"/>
</dbReference>
<protein>
    <recommendedName>
        <fullName evidence="4">HTH lacI-type domain-containing protein</fullName>
    </recommendedName>
</protein>
<evidence type="ECO:0000256" key="2">
    <source>
        <dbReference type="ARBA" id="ARBA00023125"/>
    </source>
</evidence>
<dbReference type="GO" id="GO:0003700">
    <property type="term" value="F:DNA-binding transcription factor activity"/>
    <property type="evidence" value="ECO:0007669"/>
    <property type="project" value="TreeGrafter"/>
</dbReference>
<organism evidence="5 6">
    <name type="scientific">Devosia chinhatensis</name>
    <dbReference type="NCBI Taxonomy" id="429727"/>
    <lineage>
        <taxon>Bacteria</taxon>
        <taxon>Pseudomonadati</taxon>
        <taxon>Pseudomonadota</taxon>
        <taxon>Alphaproteobacteria</taxon>
        <taxon>Hyphomicrobiales</taxon>
        <taxon>Devosiaceae</taxon>
        <taxon>Devosia</taxon>
    </lineage>
</organism>
<keyword evidence="3" id="KW-0804">Transcription</keyword>
<dbReference type="InterPro" id="IPR000843">
    <property type="entry name" value="HTH_LacI"/>
</dbReference>
<keyword evidence="6" id="KW-1185">Reference proteome</keyword>
<dbReference type="CDD" id="cd06267">
    <property type="entry name" value="PBP1_LacI_sugar_binding-like"/>
    <property type="match status" value="1"/>
</dbReference>
<accession>A0A0F5FIS4</accession>
<feature type="domain" description="HTH lacI-type" evidence="4">
    <location>
        <begin position="4"/>
        <end position="47"/>
    </location>
</feature>
<dbReference type="Gene3D" id="1.10.260.40">
    <property type="entry name" value="lambda repressor-like DNA-binding domains"/>
    <property type="match status" value="1"/>
</dbReference>
<dbReference type="PANTHER" id="PTHR30146:SF109">
    <property type="entry name" value="HTH-TYPE TRANSCRIPTIONAL REGULATOR GALS"/>
    <property type="match status" value="1"/>
</dbReference>
<keyword evidence="1" id="KW-0805">Transcription regulation</keyword>
<comment type="caution">
    <text evidence="5">The sequence shown here is derived from an EMBL/GenBank/DDBJ whole genome shotgun (WGS) entry which is preliminary data.</text>
</comment>
<gene>
    <name evidence="5" type="ORF">VE26_16155</name>
</gene>
<keyword evidence="2" id="KW-0238">DNA-binding</keyword>
<evidence type="ECO:0000259" key="4">
    <source>
        <dbReference type="PROSITE" id="PS50932"/>
    </source>
</evidence>